<feature type="binding site" evidence="9">
    <location>
        <position position="18"/>
    </location>
    <ligand>
        <name>Zn(2+)</name>
        <dbReference type="ChEBI" id="CHEBI:29105"/>
    </ligand>
</feature>
<keyword evidence="5" id="KW-0677">Repeat</keyword>
<feature type="region of interest" description="Disordered" evidence="10">
    <location>
        <begin position="390"/>
        <end position="414"/>
    </location>
</feature>
<dbReference type="GO" id="GO:0007030">
    <property type="term" value="P:Golgi organization"/>
    <property type="evidence" value="ECO:0007669"/>
    <property type="project" value="TreeGrafter"/>
</dbReference>
<accession>A0A3Q4MWT3</accession>
<feature type="region of interest" description="Disordered" evidence="10">
    <location>
        <begin position="1"/>
        <end position="21"/>
    </location>
</feature>
<keyword evidence="8" id="KW-0449">Lipoprotein</keyword>
<dbReference type="Bgee" id="ENSNBRG00000016373">
    <property type="expression patterns" value="Expressed in skeletal muscle tissue and 6 other cell types or tissues"/>
</dbReference>
<dbReference type="GO" id="GO:0000139">
    <property type="term" value="C:Golgi membrane"/>
    <property type="evidence" value="ECO:0007669"/>
    <property type="project" value="UniProtKB-SubCell"/>
</dbReference>
<protein>
    <submittedName>
        <fullName evidence="12">Golgi reassembly stacking protein 1a</fullName>
    </submittedName>
</protein>
<evidence type="ECO:0000256" key="1">
    <source>
        <dbReference type="ARBA" id="ARBA00004394"/>
    </source>
</evidence>
<feature type="domain" description="PDZ GRASP-type" evidence="11">
    <location>
        <begin position="111"/>
        <end position="199"/>
    </location>
</feature>
<dbReference type="PANTHER" id="PTHR12893:SF2">
    <property type="entry name" value="GOLGI REASSEMBLY-STACKING PROTEIN 1"/>
    <property type="match status" value="1"/>
</dbReference>
<evidence type="ECO:0000256" key="7">
    <source>
        <dbReference type="ARBA" id="ARBA00023136"/>
    </source>
</evidence>
<evidence type="ECO:0000256" key="5">
    <source>
        <dbReference type="ARBA" id="ARBA00022737"/>
    </source>
</evidence>
<dbReference type="FunFam" id="2.30.42.10:FF:000026">
    <property type="entry name" value="Golgi reassembly stacking protein 2"/>
    <property type="match status" value="1"/>
</dbReference>
<organism evidence="12 13">
    <name type="scientific">Neolamprologus brichardi</name>
    <name type="common">Fairy cichlid</name>
    <name type="synonym">Lamprologus brichardi</name>
    <dbReference type="NCBI Taxonomy" id="32507"/>
    <lineage>
        <taxon>Eukaryota</taxon>
        <taxon>Metazoa</taxon>
        <taxon>Chordata</taxon>
        <taxon>Craniata</taxon>
        <taxon>Vertebrata</taxon>
        <taxon>Euteleostomi</taxon>
        <taxon>Actinopterygii</taxon>
        <taxon>Neopterygii</taxon>
        <taxon>Teleostei</taxon>
        <taxon>Neoteleostei</taxon>
        <taxon>Acanthomorphata</taxon>
        <taxon>Ovalentaria</taxon>
        <taxon>Cichlomorphae</taxon>
        <taxon>Cichliformes</taxon>
        <taxon>Cichlidae</taxon>
        <taxon>African cichlids</taxon>
        <taxon>Pseudocrenilabrinae</taxon>
        <taxon>Lamprologini</taxon>
        <taxon>Neolamprologus</taxon>
    </lineage>
</organism>
<dbReference type="GO" id="GO:0046872">
    <property type="term" value="F:metal ion binding"/>
    <property type="evidence" value="ECO:0007669"/>
    <property type="project" value="UniProtKB-KW"/>
</dbReference>
<reference evidence="12" key="2">
    <citation type="submission" date="2025-09" db="UniProtKB">
        <authorList>
            <consortium name="Ensembl"/>
        </authorList>
    </citation>
    <scope>IDENTIFICATION</scope>
</reference>
<evidence type="ECO:0000256" key="8">
    <source>
        <dbReference type="ARBA" id="ARBA00023288"/>
    </source>
</evidence>
<keyword evidence="4" id="KW-0519">Myristate</keyword>
<evidence type="ECO:0000313" key="12">
    <source>
        <dbReference type="Ensembl" id="ENSNBRP00000021344.1"/>
    </source>
</evidence>
<dbReference type="AlphaFoldDB" id="A0A3Q4MWT3"/>
<dbReference type="InterPro" id="IPR007583">
    <property type="entry name" value="GRASP55_65"/>
</dbReference>
<evidence type="ECO:0000256" key="4">
    <source>
        <dbReference type="ARBA" id="ARBA00022707"/>
    </source>
</evidence>
<keyword evidence="13" id="KW-1185">Reference proteome</keyword>
<evidence type="ECO:0000256" key="10">
    <source>
        <dbReference type="SAM" id="MobiDB-lite"/>
    </source>
</evidence>
<keyword evidence="7" id="KW-0472">Membrane</keyword>
<evidence type="ECO:0000256" key="3">
    <source>
        <dbReference type="ARBA" id="ARBA00022553"/>
    </source>
</evidence>
<name>A0A3Q4MWT3_NEOBR</name>
<keyword evidence="3" id="KW-0597">Phosphoprotein</keyword>
<dbReference type="SUPFAM" id="SSF50156">
    <property type="entry name" value="PDZ domain-like"/>
    <property type="match status" value="2"/>
</dbReference>
<keyword evidence="9" id="KW-0479">Metal-binding</keyword>
<dbReference type="Gene3D" id="2.30.42.10">
    <property type="match status" value="2"/>
</dbReference>
<reference evidence="12" key="1">
    <citation type="submission" date="2025-08" db="UniProtKB">
        <authorList>
            <consortium name="Ensembl"/>
        </authorList>
    </citation>
    <scope>IDENTIFICATION</scope>
</reference>
<dbReference type="Proteomes" id="UP000261580">
    <property type="component" value="Unassembled WGS sequence"/>
</dbReference>
<dbReference type="InterPro" id="IPR036034">
    <property type="entry name" value="PDZ_sf"/>
</dbReference>
<evidence type="ECO:0000256" key="6">
    <source>
        <dbReference type="ARBA" id="ARBA00023034"/>
    </source>
</evidence>
<dbReference type="PANTHER" id="PTHR12893">
    <property type="entry name" value="GOLGI REASSEMBLY STACKING PROTEIN GRASP"/>
    <property type="match status" value="1"/>
</dbReference>
<dbReference type="OMA" id="ETDGVNQ"/>
<dbReference type="GeneTree" id="ENSGT00390000008686"/>
<dbReference type="Pfam" id="PF04495">
    <property type="entry name" value="GRASP55_65"/>
    <property type="match status" value="1"/>
</dbReference>
<evidence type="ECO:0000256" key="2">
    <source>
        <dbReference type="ARBA" id="ARBA00007144"/>
    </source>
</evidence>
<feature type="binding site" evidence="9">
    <location>
        <position position="103"/>
    </location>
    <ligand>
        <name>Zn(2+)</name>
        <dbReference type="ChEBI" id="CHEBI:29105"/>
    </ligand>
</feature>
<dbReference type="PROSITE" id="PS51865">
    <property type="entry name" value="PDZ_GRASP"/>
    <property type="match status" value="2"/>
</dbReference>
<evidence type="ECO:0000313" key="13">
    <source>
        <dbReference type="Proteomes" id="UP000261580"/>
    </source>
</evidence>
<evidence type="ECO:0000256" key="9">
    <source>
        <dbReference type="PIRSR" id="PIRSR607583-1"/>
    </source>
</evidence>
<dbReference type="FunFam" id="2.30.42.10:FF:000056">
    <property type="entry name" value="Golgi reassembly-stacking protein 2 isoform 1"/>
    <property type="match status" value="1"/>
</dbReference>
<feature type="binding site" evidence="9">
    <location>
        <position position="20"/>
    </location>
    <ligand>
        <name>Zn(2+)</name>
        <dbReference type="ChEBI" id="CHEBI:29105"/>
    </ligand>
</feature>
<dbReference type="InterPro" id="IPR024958">
    <property type="entry name" value="GRASP_PDZ"/>
</dbReference>
<comment type="similarity">
    <text evidence="2">Belongs to the GORASP family.</text>
</comment>
<proteinExistence type="inferred from homology"/>
<dbReference type="Ensembl" id="ENSNBRT00000021922.1">
    <property type="protein sequence ID" value="ENSNBRP00000021344.1"/>
    <property type="gene ID" value="ENSNBRG00000016373.1"/>
</dbReference>
<dbReference type="STRING" id="32507.ENSNBRP00000021344"/>
<feature type="domain" description="PDZ GRASP-type" evidence="11">
    <location>
        <begin position="15"/>
        <end position="105"/>
    </location>
</feature>
<comment type="subcellular location">
    <subcellularLocation>
        <location evidence="1">Golgi apparatus membrane</location>
    </subcellularLocation>
</comment>
<sequence>MGLSQSSEASEGGTYGYHVHGVQPNSPAEKAGLQPFFDFILSLDNKRLNEENDLLKEVLKANMERAVKMEVYSTKTTRVRELEVVPSSMWGGQGLLGASVRFCSYQGASENVWHVLDVEASSPAALAGLQPHSDYIVGADQVLQDSEDFFSLIEAHEGKPLKLLVYNTQTDLCREVVVTPNGAWGGEGSLGCGIGYGYLHRIPANPEAPLMAPSSNSEELNLEQVTLEESYLPPPIQRVTELGFSDSEMAVMNPDPSDLVDRLDLSMSSIDMTYTSLAMHEEKESEISGVEELEDSVVLPSSADHQNEPQEHISQAARDLTPALLSADSSVPPAGLSHLLTECAEPQSSLIESSDNQSPTIGALSFSLEPSVPAEDLPRSSPVDLIPSLVTEESTADRSPPQAIEDTLGSVDEIAEPLHVASAHHCDHEHDDE</sequence>
<keyword evidence="6" id="KW-0333">Golgi apparatus</keyword>
<keyword evidence="9" id="KW-0862">Zinc</keyword>
<evidence type="ECO:0000259" key="11">
    <source>
        <dbReference type="PROSITE" id="PS51865"/>
    </source>
</evidence>